<reference evidence="7 8" key="1">
    <citation type="journal article" date="2014" name="BMC Genomics">
        <title>Genome sequencing of four Aureobasidium pullulans varieties: biotechnological potential, stress tolerance, and description of new species.</title>
        <authorList>
            <person name="Gostin Ar C."/>
            <person name="Ohm R.A."/>
            <person name="Kogej T."/>
            <person name="Sonjak S."/>
            <person name="Turk M."/>
            <person name="Zajc J."/>
            <person name="Zalar P."/>
            <person name="Grube M."/>
            <person name="Sun H."/>
            <person name="Han J."/>
            <person name="Sharma A."/>
            <person name="Chiniquy J."/>
            <person name="Ngan C.Y."/>
            <person name="Lipzen A."/>
            <person name="Barry K."/>
            <person name="Grigoriev I.V."/>
            <person name="Gunde-Cimerman N."/>
        </authorList>
    </citation>
    <scope>NUCLEOTIDE SEQUENCE [LARGE SCALE GENOMIC DNA]</scope>
    <source>
        <strain evidence="7 8">CBS 110374</strain>
    </source>
</reference>
<keyword evidence="2" id="KW-0808">Transferase</keyword>
<dbReference type="Gene3D" id="3.40.10.10">
    <property type="entry name" value="DNA Methylphosphotriester Repair Domain"/>
    <property type="match status" value="1"/>
</dbReference>
<evidence type="ECO:0000256" key="3">
    <source>
        <dbReference type="ARBA" id="ARBA00023015"/>
    </source>
</evidence>
<dbReference type="Proteomes" id="UP000030672">
    <property type="component" value="Unassembled WGS sequence"/>
</dbReference>
<organism evidence="7 8">
    <name type="scientific">Aureobasidium melanogenum (strain CBS 110374)</name>
    <name type="common">Aureobasidium pullulans var. melanogenum</name>
    <dbReference type="NCBI Taxonomy" id="1043003"/>
    <lineage>
        <taxon>Eukaryota</taxon>
        <taxon>Fungi</taxon>
        <taxon>Dikarya</taxon>
        <taxon>Ascomycota</taxon>
        <taxon>Pezizomycotina</taxon>
        <taxon>Dothideomycetes</taxon>
        <taxon>Dothideomycetidae</taxon>
        <taxon>Dothideales</taxon>
        <taxon>Saccotheciaceae</taxon>
        <taxon>Aureobasidium</taxon>
    </lineage>
</organism>
<dbReference type="HOGENOM" id="CLU_000445_81_3_1"/>
<gene>
    <name evidence="7" type="ORF">M437DRAFT_11350</name>
</gene>
<dbReference type="InterPro" id="IPR004026">
    <property type="entry name" value="Ada_DNA_repair_Zn-bd"/>
</dbReference>
<comment type="cofactor">
    <cofactor evidence="1">
        <name>Zn(2+)</name>
        <dbReference type="ChEBI" id="CHEBI:29105"/>
    </cofactor>
</comment>
<keyword evidence="3" id="KW-0805">Transcription regulation</keyword>
<keyword evidence="8" id="KW-1185">Reference proteome</keyword>
<proteinExistence type="predicted"/>
<feature type="domain" description="HTH araC/xylS-type" evidence="6">
    <location>
        <begin position="84"/>
        <end position="137"/>
    </location>
</feature>
<evidence type="ECO:0000256" key="1">
    <source>
        <dbReference type="ARBA" id="ARBA00001947"/>
    </source>
</evidence>
<dbReference type="GO" id="GO:0008270">
    <property type="term" value="F:zinc ion binding"/>
    <property type="evidence" value="ECO:0007669"/>
    <property type="project" value="InterPro"/>
</dbReference>
<evidence type="ECO:0000313" key="7">
    <source>
        <dbReference type="EMBL" id="KEQ63859.1"/>
    </source>
</evidence>
<name>A0A074VX61_AURM1</name>
<dbReference type="PROSITE" id="PS01124">
    <property type="entry name" value="HTH_ARAC_FAMILY_2"/>
    <property type="match status" value="1"/>
</dbReference>
<keyword evidence="4" id="KW-0010">Activator</keyword>
<dbReference type="SUPFAM" id="SSF46689">
    <property type="entry name" value="Homeodomain-like"/>
    <property type="match status" value="1"/>
</dbReference>
<dbReference type="InterPro" id="IPR018060">
    <property type="entry name" value="HTH_AraC"/>
</dbReference>
<keyword evidence="2" id="KW-0489">Methyltransferase</keyword>
<dbReference type="Pfam" id="PF02805">
    <property type="entry name" value="Ada_Zn_binding"/>
    <property type="match status" value="1"/>
</dbReference>
<evidence type="ECO:0000256" key="5">
    <source>
        <dbReference type="ARBA" id="ARBA00023163"/>
    </source>
</evidence>
<dbReference type="InterPro" id="IPR035451">
    <property type="entry name" value="Ada-like_dom_sf"/>
</dbReference>
<dbReference type="GeneID" id="63911982"/>
<dbReference type="GO" id="GO:0006281">
    <property type="term" value="P:DNA repair"/>
    <property type="evidence" value="ECO:0007669"/>
    <property type="project" value="InterPro"/>
</dbReference>
<protein>
    <recommendedName>
        <fullName evidence="6">HTH araC/xylS-type domain-containing protein</fullName>
    </recommendedName>
</protein>
<dbReference type="Pfam" id="PF00165">
    <property type="entry name" value="HTH_AraC"/>
    <property type="match status" value="1"/>
</dbReference>
<dbReference type="InterPro" id="IPR009057">
    <property type="entry name" value="Homeodomain-like_sf"/>
</dbReference>
<dbReference type="Gene3D" id="1.10.10.60">
    <property type="entry name" value="Homeodomain-like"/>
    <property type="match status" value="1"/>
</dbReference>
<dbReference type="GO" id="GO:0032259">
    <property type="term" value="P:methylation"/>
    <property type="evidence" value="ECO:0007669"/>
    <property type="project" value="UniProtKB-KW"/>
</dbReference>
<dbReference type="GO" id="GO:0003700">
    <property type="term" value="F:DNA-binding transcription factor activity"/>
    <property type="evidence" value="ECO:0007669"/>
    <property type="project" value="InterPro"/>
</dbReference>
<feature type="non-terminal residue" evidence="7">
    <location>
        <position position="1"/>
    </location>
</feature>
<sequence>PITTSSRKWHALTTRTPCPTLPFYYGVLATKIYCRPTCTARLARRANVCYFASAQAARSAGYRACKRCRPDDELFFGEAEEVVINAMAAIGRRQGKDRGALAQIAAEVGVSKSYLCRVFKKTMGMTVGEYIKEFETD</sequence>
<evidence type="ECO:0000256" key="2">
    <source>
        <dbReference type="ARBA" id="ARBA00022603"/>
    </source>
</evidence>
<evidence type="ECO:0000313" key="8">
    <source>
        <dbReference type="Proteomes" id="UP000030672"/>
    </source>
</evidence>
<dbReference type="EMBL" id="KL584830">
    <property type="protein sequence ID" value="KEQ63859.1"/>
    <property type="molecule type" value="Genomic_DNA"/>
</dbReference>
<dbReference type="SUPFAM" id="SSF57884">
    <property type="entry name" value="Ada DNA repair protein, N-terminal domain (N-Ada 10)"/>
    <property type="match status" value="1"/>
</dbReference>
<evidence type="ECO:0000256" key="4">
    <source>
        <dbReference type="ARBA" id="ARBA00023159"/>
    </source>
</evidence>
<dbReference type="GO" id="GO:0043565">
    <property type="term" value="F:sequence-specific DNA binding"/>
    <property type="evidence" value="ECO:0007669"/>
    <property type="project" value="InterPro"/>
</dbReference>
<dbReference type="GO" id="GO:0008168">
    <property type="term" value="F:methyltransferase activity"/>
    <property type="evidence" value="ECO:0007669"/>
    <property type="project" value="UniProtKB-KW"/>
</dbReference>
<accession>A0A074VX61</accession>
<dbReference type="RefSeq" id="XP_040880882.1">
    <property type="nucleotide sequence ID" value="XM_041018609.1"/>
</dbReference>
<feature type="non-terminal residue" evidence="7">
    <location>
        <position position="137"/>
    </location>
</feature>
<evidence type="ECO:0000259" key="6">
    <source>
        <dbReference type="PROSITE" id="PS01124"/>
    </source>
</evidence>
<keyword evidence="5" id="KW-0804">Transcription</keyword>
<dbReference type="AlphaFoldDB" id="A0A074VX61"/>
<dbReference type="STRING" id="1043003.A0A074VX61"/>